<dbReference type="PANTHER" id="PTHR13271:SF34">
    <property type="entry name" value="N-LYSINE METHYLTRANSFERASE SETD6"/>
    <property type="match status" value="1"/>
</dbReference>
<dbReference type="EMBL" id="AZGZ01000027">
    <property type="protein sequence ID" value="KZZ88232.1"/>
    <property type="molecule type" value="Genomic_DNA"/>
</dbReference>
<dbReference type="InterPro" id="IPR036464">
    <property type="entry name" value="Rubisco_LSMT_subst-bd_sf"/>
</dbReference>
<dbReference type="InterPro" id="IPR015353">
    <property type="entry name" value="Rubisco_LSMT_subst-bd"/>
</dbReference>
<dbReference type="InterPro" id="IPR001214">
    <property type="entry name" value="SET_dom"/>
</dbReference>
<dbReference type="AlphaFoldDB" id="A0A162IF66"/>
<dbReference type="GO" id="GO:0005634">
    <property type="term" value="C:nucleus"/>
    <property type="evidence" value="ECO:0007669"/>
    <property type="project" value="TreeGrafter"/>
</dbReference>
<feature type="domain" description="SET" evidence="5">
    <location>
        <begin position="49"/>
        <end position="273"/>
    </location>
</feature>
<evidence type="ECO:0000256" key="4">
    <source>
        <dbReference type="SAM" id="MobiDB-lite"/>
    </source>
</evidence>
<evidence type="ECO:0000259" key="6">
    <source>
        <dbReference type="Pfam" id="PF09273"/>
    </source>
</evidence>
<sequence length="479" mass="53985">MLDSGVRSASGEFSLQSSQFVQWLRNCPGVRISSKVNFAQAGSSGEASGVFATENITEDEELFMIPGDVCLTFKSSHLRSRPGFDHLEEDLGPWFCLMLTMVYEFLRGTASPWQPYLNLLPSSFDSLMFWSDEELRDLQGSAIKDRIGKQDANTAILDRLLPIALQHPEIFPVPGHISSFDSPEGREYFLTVAHRMGSLIMAYAFDVESEDDKEEGEDGYVTDEEDQPTSKAMVPLTDLLRAAVHNHNTRLFQEDGAFIVRATRTIAAGDELVSEHEEMPRSECLRRYGTAPLDCAPFDVVDMPRDIICQEFEVSSTDDPRLAYLDDLELLDDGYTVPRPPSTSVPIDQLLPEELIAVLYVLSLPLDKVRLLHSKGKEPKPRLGPNEIQRFLNAVRRRKMDYATGIDEDMSLLASLEHDPSRRRQALAVHVRIGEKEVLVQLEHALQTYLDEQQATSSTGQTRRGHDEDSEVQNKRRKL</sequence>
<dbReference type="Pfam" id="PF00856">
    <property type="entry name" value="SET"/>
    <property type="match status" value="1"/>
</dbReference>
<evidence type="ECO:0000256" key="3">
    <source>
        <dbReference type="ARBA" id="ARBA00022691"/>
    </source>
</evidence>
<dbReference type="VEuPathDB" id="FungiDB:AAP_05053"/>
<dbReference type="Pfam" id="PF09273">
    <property type="entry name" value="Rubis-subs-bind"/>
    <property type="match status" value="1"/>
</dbReference>
<gene>
    <name evidence="7" type="ORF">AAP_05053</name>
</gene>
<evidence type="ECO:0000259" key="5">
    <source>
        <dbReference type="Pfam" id="PF00856"/>
    </source>
</evidence>
<evidence type="ECO:0000313" key="8">
    <source>
        <dbReference type="Proteomes" id="UP000242877"/>
    </source>
</evidence>
<keyword evidence="2" id="KW-0808">Transferase</keyword>
<keyword evidence="1" id="KW-0489">Methyltransferase</keyword>
<evidence type="ECO:0000313" key="7">
    <source>
        <dbReference type="EMBL" id="KZZ88232.1"/>
    </source>
</evidence>
<dbReference type="GO" id="GO:0032259">
    <property type="term" value="P:methylation"/>
    <property type="evidence" value="ECO:0007669"/>
    <property type="project" value="UniProtKB-KW"/>
</dbReference>
<feature type="region of interest" description="Disordered" evidence="4">
    <location>
        <begin position="451"/>
        <end position="479"/>
    </location>
</feature>
<dbReference type="Proteomes" id="UP000242877">
    <property type="component" value="Unassembled WGS sequence"/>
</dbReference>
<dbReference type="PANTHER" id="PTHR13271">
    <property type="entry name" value="UNCHARACTERIZED PUTATIVE METHYLTRANSFERASE"/>
    <property type="match status" value="1"/>
</dbReference>
<comment type="caution">
    <text evidence="7">The sequence shown here is derived from an EMBL/GenBank/DDBJ whole genome shotgun (WGS) entry which is preliminary data.</text>
</comment>
<accession>A0A162IF66</accession>
<dbReference type="SUPFAM" id="SSF82199">
    <property type="entry name" value="SET domain"/>
    <property type="match status" value="1"/>
</dbReference>
<dbReference type="Gene3D" id="3.90.1410.10">
    <property type="entry name" value="set domain protein methyltransferase, domain 1"/>
    <property type="match status" value="1"/>
</dbReference>
<proteinExistence type="predicted"/>
<reference evidence="7 8" key="1">
    <citation type="journal article" date="2016" name="Genome Biol. Evol.">
        <title>Divergent and convergent evolution of fungal pathogenicity.</title>
        <authorList>
            <person name="Shang Y."/>
            <person name="Xiao G."/>
            <person name="Zheng P."/>
            <person name="Cen K."/>
            <person name="Zhan S."/>
            <person name="Wang C."/>
        </authorList>
    </citation>
    <scope>NUCLEOTIDE SEQUENCE [LARGE SCALE GENOMIC DNA]</scope>
    <source>
        <strain evidence="7 8">ARSEF 7405</strain>
    </source>
</reference>
<protein>
    <submittedName>
        <fullName evidence="7">SET domain-containing protein RMS1</fullName>
    </submittedName>
</protein>
<dbReference type="InterPro" id="IPR046341">
    <property type="entry name" value="SET_dom_sf"/>
</dbReference>
<dbReference type="InterPro" id="IPR050600">
    <property type="entry name" value="SETD3_SETD6_MTase"/>
</dbReference>
<evidence type="ECO:0000256" key="1">
    <source>
        <dbReference type="ARBA" id="ARBA00022603"/>
    </source>
</evidence>
<feature type="compositionally biased region" description="Polar residues" evidence="4">
    <location>
        <begin position="451"/>
        <end position="462"/>
    </location>
</feature>
<feature type="domain" description="Rubisco LSMT substrate-binding" evidence="6">
    <location>
        <begin position="345"/>
        <end position="439"/>
    </location>
</feature>
<dbReference type="OrthoDB" id="341421at2759"/>
<name>A0A162IF66_9EURO</name>
<dbReference type="SUPFAM" id="SSF81822">
    <property type="entry name" value="RuBisCo LSMT C-terminal, substrate-binding domain"/>
    <property type="match status" value="1"/>
</dbReference>
<dbReference type="Gene3D" id="3.90.1420.10">
    <property type="entry name" value="Rubisco LSMT, substrate-binding domain"/>
    <property type="match status" value="1"/>
</dbReference>
<dbReference type="GO" id="GO:0016279">
    <property type="term" value="F:protein-lysine N-methyltransferase activity"/>
    <property type="evidence" value="ECO:0007669"/>
    <property type="project" value="TreeGrafter"/>
</dbReference>
<organism evidence="7 8">
    <name type="scientific">Ascosphaera apis ARSEF 7405</name>
    <dbReference type="NCBI Taxonomy" id="392613"/>
    <lineage>
        <taxon>Eukaryota</taxon>
        <taxon>Fungi</taxon>
        <taxon>Dikarya</taxon>
        <taxon>Ascomycota</taxon>
        <taxon>Pezizomycotina</taxon>
        <taxon>Eurotiomycetes</taxon>
        <taxon>Eurotiomycetidae</taxon>
        <taxon>Onygenales</taxon>
        <taxon>Ascosphaeraceae</taxon>
        <taxon>Ascosphaera</taxon>
    </lineage>
</organism>
<keyword evidence="3" id="KW-0949">S-adenosyl-L-methionine</keyword>
<evidence type="ECO:0000256" key="2">
    <source>
        <dbReference type="ARBA" id="ARBA00022679"/>
    </source>
</evidence>
<keyword evidence="8" id="KW-1185">Reference proteome</keyword>